<feature type="non-terminal residue" evidence="1">
    <location>
        <position position="1"/>
    </location>
</feature>
<protein>
    <submittedName>
        <fullName evidence="1">Uncharacterized protein</fullName>
    </submittedName>
</protein>
<keyword evidence="2" id="KW-1185">Reference proteome</keyword>
<evidence type="ECO:0000313" key="2">
    <source>
        <dbReference type="Proteomes" id="UP000265520"/>
    </source>
</evidence>
<accession>A0A392V7A9</accession>
<organism evidence="1 2">
    <name type="scientific">Trifolium medium</name>
    <dbReference type="NCBI Taxonomy" id="97028"/>
    <lineage>
        <taxon>Eukaryota</taxon>
        <taxon>Viridiplantae</taxon>
        <taxon>Streptophyta</taxon>
        <taxon>Embryophyta</taxon>
        <taxon>Tracheophyta</taxon>
        <taxon>Spermatophyta</taxon>
        <taxon>Magnoliopsida</taxon>
        <taxon>eudicotyledons</taxon>
        <taxon>Gunneridae</taxon>
        <taxon>Pentapetalae</taxon>
        <taxon>rosids</taxon>
        <taxon>fabids</taxon>
        <taxon>Fabales</taxon>
        <taxon>Fabaceae</taxon>
        <taxon>Papilionoideae</taxon>
        <taxon>50 kb inversion clade</taxon>
        <taxon>NPAAA clade</taxon>
        <taxon>Hologalegina</taxon>
        <taxon>IRL clade</taxon>
        <taxon>Trifolieae</taxon>
        <taxon>Trifolium</taxon>
    </lineage>
</organism>
<feature type="non-terminal residue" evidence="1">
    <location>
        <position position="72"/>
    </location>
</feature>
<proteinExistence type="predicted"/>
<comment type="caution">
    <text evidence="1">The sequence shown here is derived from an EMBL/GenBank/DDBJ whole genome shotgun (WGS) entry which is preliminary data.</text>
</comment>
<evidence type="ECO:0000313" key="1">
    <source>
        <dbReference type="EMBL" id="MCI84154.1"/>
    </source>
</evidence>
<dbReference type="AlphaFoldDB" id="A0A392V7A9"/>
<name>A0A392V7A9_9FABA</name>
<dbReference type="EMBL" id="LXQA011083859">
    <property type="protein sequence ID" value="MCI84154.1"/>
    <property type="molecule type" value="Genomic_DNA"/>
</dbReference>
<sequence>ERIQQLGEGVFKAAQHSWENELAQIKVANPSLEFSTEGMGMLRKVVDGQIIIPEQYRQMEADNEEDEEQEEE</sequence>
<reference evidence="1 2" key="1">
    <citation type="journal article" date="2018" name="Front. Plant Sci.">
        <title>Red Clover (Trifolium pratense) and Zigzag Clover (T. medium) - A Picture of Genomic Similarities and Differences.</title>
        <authorList>
            <person name="Dluhosova J."/>
            <person name="Istvanek J."/>
            <person name="Nedelnik J."/>
            <person name="Repkova J."/>
        </authorList>
    </citation>
    <scope>NUCLEOTIDE SEQUENCE [LARGE SCALE GENOMIC DNA]</scope>
    <source>
        <strain evidence="2">cv. 10/8</strain>
        <tissue evidence="1">Leaf</tissue>
    </source>
</reference>
<dbReference type="Proteomes" id="UP000265520">
    <property type="component" value="Unassembled WGS sequence"/>
</dbReference>